<dbReference type="Gene3D" id="1.25.10.10">
    <property type="entry name" value="Leucine-rich Repeat Variant"/>
    <property type="match status" value="1"/>
</dbReference>
<dbReference type="OrthoDB" id="1104827at2759"/>
<proteinExistence type="predicted"/>
<dbReference type="GO" id="GO:0030041">
    <property type="term" value="P:actin filament polymerization"/>
    <property type="evidence" value="ECO:0007669"/>
    <property type="project" value="TreeGrafter"/>
</dbReference>
<dbReference type="InterPro" id="IPR016024">
    <property type="entry name" value="ARM-type_fold"/>
</dbReference>
<evidence type="ECO:0000313" key="5">
    <source>
        <dbReference type="EMBL" id="TPX74033.1"/>
    </source>
</evidence>
<sequence>MHQHSSVSDFKSLFMSSSGAQGVSLAPTSHTRSSSIATNHVSAPPNLSSNPDEFLQIATEFDLMGKRPQDIDPVDVSTLFDFALECGYNGVSEAKRETMRRLPKEQKLQIIKQVYVQYTNPSSSIADTEKPAAHYIEALKNAQQTLSNSLSKSMTSHFVQLVTRSSNTHSSSGSGGSKSSIPLKELLSQKSKYVDAELEILKVLKFVVKNEFEINELLAKSEWINILAFSLDSPILPARISATDFLLALVALNYPKGHNLVLRAFETYRTEYGAMRLFERFVGTISEIVESRGTFGSLVGARKEVGGAIGGIVTMNREKAHTDMKDYLISALALIRYIVQVPSQLEYRIHLRNEFMACGLFKVFKKLKTWAPTEYAGIMVHVEEFEARSQMDHDEFVEGMDAGICDDVIDMEDEHKVLTVLMESYNGDDSGKEYIRSIIRHLLIPTKMMDDIARVKFLQLLDGLLAQMVLDGKGIQGDFFETYGVQVEELVKGFIEKDEFESMKEELVKARLKLSELNAENRKLERDADSARIVRAGSKEFLKFSAMQDILKQKEEEMCELNLKLHRLKMNQESILKNLKLDLSQILVHVTKYPGLQKVDSGTCDTELDHLDTLTLNTAPSSTPPPPPPLPPMANGLPPPPPPPPPPPFMSSSIPGAVPPPPPPPPPALGGPPPPPPPPGVAGGPPPPPPGPNAFSAPPGLPKRVQKFKPTSEVRRLQWDRLPDPVVKETIWLKRISKLDREPTALHQGSGEAKSKAAAAAAVDVESLLELEGVFRDIQTRFGVKAKVLKPSKSDESLAGVVGGNGGVDSTSASGKIAEVTLIDGKKAQNMMIMLGRLKQYSSQEICKFILCANENIVSESVMKQLIGFMPTKDEEKDLKSFKGEISSLRKAEQFLLEMIKVPHRDAVLNSIIYKIMFAERLKSLDEDLTVGLTAVSCLDKCDRFMKVLEIVLSMGNFMNSGTFIGSVHGFRINSINKLADVKCTEGKGSLLHFLAETVEHKFTHLSEFTFELQDCIPAARLSIEVLKSDLKILQAGLKGLQSTLAKLSSSPNANDESSLTYEYTQLMAPFSEHASETLEELEVRMQKLEKGFGEVVQAFGEDPCKTPFDEFFGMFRHFLQSYESVCKENAAERDRQQKIEKRKKMQEERESQRVASSSKLLLQNSSTRTPVKSPGFGPLGLQSATSPNRQVTSPLGSPLQPSGKWGLRLESSSNIGSPSSGSTPYPESGQDGTESSLPSIPSTSMNVMDDILASLKEGSLLLDLAPPSSPPPKKYASPTPLKMGASQLAEQKVAKLGVDMSRKPGAGGSSWSQSLRKVSSGNVGTKALEMLEKLREQREPSKHTGI</sequence>
<dbReference type="SMART" id="SM00498">
    <property type="entry name" value="FH2"/>
    <property type="match status" value="1"/>
</dbReference>
<evidence type="ECO:0008006" key="7">
    <source>
        <dbReference type="Google" id="ProtNLM"/>
    </source>
</evidence>
<dbReference type="GO" id="GO:0003779">
    <property type="term" value="F:actin binding"/>
    <property type="evidence" value="ECO:0007669"/>
    <property type="project" value="InterPro"/>
</dbReference>
<dbReference type="InterPro" id="IPR015425">
    <property type="entry name" value="FH2_Formin"/>
</dbReference>
<dbReference type="Gene3D" id="1.10.238.150">
    <property type="entry name" value="Formin, FH3 diaphanous domain"/>
    <property type="match status" value="1"/>
</dbReference>
<feature type="region of interest" description="Disordered" evidence="2">
    <location>
        <begin position="615"/>
        <end position="711"/>
    </location>
</feature>
<dbReference type="Pfam" id="PF02181">
    <property type="entry name" value="FH2"/>
    <property type="match status" value="1"/>
</dbReference>
<reference evidence="5 6" key="1">
    <citation type="journal article" date="2019" name="Sci. Rep.">
        <title>Comparative genomics of chytrid fungi reveal insights into the obligate biotrophic and pathogenic lifestyle of Synchytrium endobioticum.</title>
        <authorList>
            <person name="van de Vossenberg B.T.L.H."/>
            <person name="Warris S."/>
            <person name="Nguyen H.D.T."/>
            <person name="van Gent-Pelzer M.P.E."/>
            <person name="Joly D.L."/>
            <person name="van de Geest H.C."/>
            <person name="Bonants P.J.M."/>
            <person name="Smith D.S."/>
            <person name="Levesque C.A."/>
            <person name="van der Lee T.A.J."/>
        </authorList>
    </citation>
    <scope>NUCLEOTIDE SEQUENCE [LARGE SCALE GENOMIC DNA]</scope>
    <source>
        <strain evidence="5 6">CBS 675.73</strain>
    </source>
</reference>
<feature type="compositionally biased region" description="Polar residues" evidence="2">
    <location>
        <begin position="1183"/>
        <end position="1196"/>
    </location>
</feature>
<feature type="compositionally biased region" description="Polar residues" evidence="2">
    <location>
        <begin position="1310"/>
        <end position="1324"/>
    </location>
</feature>
<feature type="compositionally biased region" description="Low complexity" evidence="2">
    <location>
        <begin position="1212"/>
        <end position="1223"/>
    </location>
</feature>
<evidence type="ECO:0000259" key="4">
    <source>
        <dbReference type="PROSITE" id="PS51444"/>
    </source>
</evidence>
<feature type="coiled-coil region" evidence="1">
    <location>
        <begin position="500"/>
        <end position="534"/>
    </location>
</feature>
<dbReference type="InterPro" id="IPR010473">
    <property type="entry name" value="GTPase-bd"/>
</dbReference>
<dbReference type="InterPro" id="IPR042201">
    <property type="entry name" value="FH2_Formin_sf"/>
</dbReference>
<dbReference type="GO" id="GO:0005884">
    <property type="term" value="C:actin filament"/>
    <property type="evidence" value="ECO:0007669"/>
    <property type="project" value="TreeGrafter"/>
</dbReference>
<feature type="compositionally biased region" description="Polar residues" evidence="2">
    <location>
        <begin position="1154"/>
        <end position="1171"/>
    </location>
</feature>
<evidence type="ECO:0000313" key="6">
    <source>
        <dbReference type="Proteomes" id="UP000320333"/>
    </source>
</evidence>
<dbReference type="Gene3D" id="1.20.58.2220">
    <property type="entry name" value="Formin, FH2 domain"/>
    <property type="match status" value="1"/>
</dbReference>
<dbReference type="PANTHER" id="PTHR45691:SF6">
    <property type="entry name" value="PROTEIN DIAPHANOUS"/>
    <property type="match status" value="1"/>
</dbReference>
<dbReference type="SUPFAM" id="SSF101447">
    <property type="entry name" value="Formin homology 2 domain (FH2 domain)"/>
    <property type="match status" value="1"/>
</dbReference>
<accession>A0A507FCM0</accession>
<dbReference type="PROSITE" id="PS51232">
    <property type="entry name" value="GBD_FH3"/>
    <property type="match status" value="1"/>
</dbReference>
<dbReference type="GO" id="GO:0031267">
    <property type="term" value="F:small GTPase binding"/>
    <property type="evidence" value="ECO:0007669"/>
    <property type="project" value="InterPro"/>
</dbReference>
<protein>
    <recommendedName>
        <fullName evidence="7">FH2 domain-containing protein</fullName>
    </recommendedName>
</protein>
<dbReference type="InterPro" id="IPR014768">
    <property type="entry name" value="GBD/FH3_dom"/>
</dbReference>
<feature type="region of interest" description="Disordered" evidence="2">
    <location>
        <begin position="1135"/>
        <end position="1245"/>
    </location>
</feature>
<feature type="compositionally biased region" description="Polar residues" evidence="2">
    <location>
        <begin position="1231"/>
        <end position="1245"/>
    </location>
</feature>
<gene>
    <name evidence="5" type="ORF">CcCBS67573_g04696</name>
</gene>
<evidence type="ECO:0000256" key="2">
    <source>
        <dbReference type="SAM" id="MobiDB-lite"/>
    </source>
</evidence>
<feature type="domain" description="FH2" evidence="4">
    <location>
        <begin position="704"/>
        <end position="1149"/>
    </location>
</feature>
<organism evidence="5 6">
    <name type="scientific">Chytriomyces confervae</name>
    <dbReference type="NCBI Taxonomy" id="246404"/>
    <lineage>
        <taxon>Eukaryota</taxon>
        <taxon>Fungi</taxon>
        <taxon>Fungi incertae sedis</taxon>
        <taxon>Chytridiomycota</taxon>
        <taxon>Chytridiomycota incertae sedis</taxon>
        <taxon>Chytridiomycetes</taxon>
        <taxon>Chytridiales</taxon>
        <taxon>Chytriomycetaceae</taxon>
        <taxon>Chytriomyces</taxon>
    </lineage>
</organism>
<dbReference type="EMBL" id="QEAP01000148">
    <property type="protein sequence ID" value="TPX74033.1"/>
    <property type="molecule type" value="Genomic_DNA"/>
</dbReference>
<feature type="region of interest" description="Disordered" evidence="2">
    <location>
        <begin position="24"/>
        <end position="49"/>
    </location>
</feature>
<keyword evidence="1" id="KW-0175">Coiled coil</keyword>
<evidence type="ECO:0000259" key="3">
    <source>
        <dbReference type="PROSITE" id="PS51232"/>
    </source>
</evidence>
<name>A0A507FCM0_9FUNG</name>
<evidence type="ECO:0000256" key="1">
    <source>
        <dbReference type="SAM" id="Coils"/>
    </source>
</evidence>
<keyword evidence="6" id="KW-1185">Reference proteome</keyword>
<feature type="region of interest" description="Disordered" evidence="2">
    <location>
        <begin position="1298"/>
        <end position="1324"/>
    </location>
</feature>
<dbReference type="STRING" id="246404.A0A507FCM0"/>
<feature type="compositionally biased region" description="Basic and acidic residues" evidence="2">
    <location>
        <begin position="1135"/>
        <end position="1153"/>
    </location>
</feature>
<dbReference type="Pfam" id="PF06371">
    <property type="entry name" value="Drf_GBD"/>
    <property type="match status" value="1"/>
</dbReference>
<dbReference type="SMART" id="SM01139">
    <property type="entry name" value="Drf_FH3"/>
    <property type="match status" value="1"/>
</dbReference>
<dbReference type="SMART" id="SM01140">
    <property type="entry name" value="Drf_GBD"/>
    <property type="match status" value="1"/>
</dbReference>
<dbReference type="SUPFAM" id="SSF48371">
    <property type="entry name" value="ARM repeat"/>
    <property type="match status" value="1"/>
</dbReference>
<dbReference type="Proteomes" id="UP000320333">
    <property type="component" value="Unassembled WGS sequence"/>
</dbReference>
<dbReference type="InterPro" id="IPR051412">
    <property type="entry name" value="Formin_Homology_Diaphanous_sf"/>
</dbReference>
<comment type="caution">
    <text evidence="5">The sequence shown here is derived from an EMBL/GenBank/DDBJ whole genome shotgun (WGS) entry which is preliminary data.</text>
</comment>
<dbReference type="PROSITE" id="PS51444">
    <property type="entry name" value="FH2"/>
    <property type="match status" value="1"/>
</dbReference>
<dbReference type="InterPro" id="IPR011989">
    <property type="entry name" value="ARM-like"/>
</dbReference>
<feature type="domain" description="GBD/FH3" evidence="3">
    <location>
        <begin position="68"/>
        <end position="476"/>
    </location>
</feature>
<dbReference type="PANTHER" id="PTHR45691">
    <property type="entry name" value="PROTEIN DIAPHANOUS"/>
    <property type="match status" value="1"/>
</dbReference>
<dbReference type="InterPro" id="IPR010472">
    <property type="entry name" value="FH3_dom"/>
</dbReference>
<dbReference type="Pfam" id="PF06367">
    <property type="entry name" value="Drf_FH3"/>
    <property type="match status" value="1"/>
</dbReference>
<feature type="compositionally biased region" description="Pro residues" evidence="2">
    <location>
        <begin position="657"/>
        <end position="692"/>
    </location>
</feature>
<feature type="compositionally biased region" description="Pro residues" evidence="2">
    <location>
        <begin position="622"/>
        <end position="649"/>
    </location>
</feature>